<feature type="binding site" evidence="15">
    <location>
        <position position="158"/>
    </location>
    <ligand>
        <name>NADP(+)</name>
        <dbReference type="ChEBI" id="CHEBI:58349"/>
    </ligand>
</feature>
<evidence type="ECO:0000256" key="1">
    <source>
        <dbReference type="ARBA" id="ARBA00002151"/>
    </source>
</evidence>
<comment type="pathway">
    <text evidence="2 13">Cofactor biosynthesis; riboflavin biosynthesis; 5-amino-6-(D-ribitylamino)uracil from GTP: step 2/4.</text>
</comment>
<keyword evidence="11 13" id="KW-0560">Oxidoreductase</keyword>
<feature type="binding site" evidence="15">
    <location>
        <position position="172"/>
    </location>
    <ligand>
        <name>substrate</name>
    </ligand>
</feature>
<evidence type="ECO:0000256" key="16">
    <source>
        <dbReference type="PIRSR" id="PIRSR006769-3"/>
    </source>
</evidence>
<evidence type="ECO:0000256" key="11">
    <source>
        <dbReference type="ARBA" id="ARBA00023002"/>
    </source>
</evidence>
<dbReference type="EC" id="1.1.1.193" evidence="13"/>
<feature type="binding site" evidence="15">
    <location>
        <position position="226"/>
    </location>
    <ligand>
        <name>NADP(+)</name>
        <dbReference type="ChEBI" id="CHEBI:58349"/>
    </ligand>
</feature>
<dbReference type="PROSITE" id="PS51747">
    <property type="entry name" value="CYT_DCMP_DEAMINASES_2"/>
    <property type="match status" value="1"/>
</dbReference>
<keyword evidence="10 13" id="KW-0521">NADP</keyword>
<keyword evidence="9 13" id="KW-0862">Zinc</keyword>
<dbReference type="Gene3D" id="3.40.140.10">
    <property type="entry name" value="Cytidine Deaminase, domain 2"/>
    <property type="match status" value="1"/>
</dbReference>
<dbReference type="PANTHER" id="PTHR38011:SF7">
    <property type="entry name" value="2,5-DIAMINO-6-RIBOSYLAMINO-4(3H)-PYRIMIDINONE 5'-PHOSPHATE REDUCTASE"/>
    <property type="match status" value="1"/>
</dbReference>
<evidence type="ECO:0000256" key="12">
    <source>
        <dbReference type="ARBA" id="ARBA00023268"/>
    </source>
</evidence>
<evidence type="ECO:0000256" key="3">
    <source>
        <dbReference type="ARBA" id="ARBA00004910"/>
    </source>
</evidence>
<dbReference type="EC" id="3.5.4.26" evidence="13"/>
<evidence type="ECO:0000256" key="5">
    <source>
        <dbReference type="ARBA" id="ARBA00007417"/>
    </source>
</evidence>
<evidence type="ECO:0000256" key="2">
    <source>
        <dbReference type="ARBA" id="ARBA00004882"/>
    </source>
</evidence>
<dbReference type="InterPro" id="IPR016192">
    <property type="entry name" value="APOBEC/CMP_deaminase_Zn-bd"/>
</dbReference>
<feature type="binding site" evidence="15">
    <location>
        <begin position="298"/>
        <end position="304"/>
    </location>
    <ligand>
        <name>NADP(+)</name>
        <dbReference type="ChEBI" id="CHEBI:58349"/>
    </ligand>
</feature>
<dbReference type="SUPFAM" id="SSF53927">
    <property type="entry name" value="Cytidine deaminase-like"/>
    <property type="match status" value="1"/>
</dbReference>
<evidence type="ECO:0000256" key="4">
    <source>
        <dbReference type="ARBA" id="ARBA00005259"/>
    </source>
</evidence>
<dbReference type="InterPro" id="IPR050765">
    <property type="entry name" value="Riboflavin_Biosynth_HTPR"/>
</dbReference>
<dbReference type="PIRSF" id="PIRSF006769">
    <property type="entry name" value="RibD"/>
    <property type="match status" value="1"/>
</dbReference>
<dbReference type="InterPro" id="IPR002125">
    <property type="entry name" value="CMP_dCMP_dom"/>
</dbReference>
<evidence type="ECO:0000256" key="8">
    <source>
        <dbReference type="ARBA" id="ARBA00022801"/>
    </source>
</evidence>
<evidence type="ECO:0000259" key="17">
    <source>
        <dbReference type="PROSITE" id="PS51747"/>
    </source>
</evidence>
<accession>A0A1G5SGK3</accession>
<name>A0A1G5SGK3_9PROT</name>
<dbReference type="RefSeq" id="WP_090287269.1">
    <property type="nucleotide sequence ID" value="NZ_FMWO01000060.1"/>
</dbReference>
<keyword evidence="19" id="KW-1185">Reference proteome</keyword>
<evidence type="ECO:0000313" key="19">
    <source>
        <dbReference type="Proteomes" id="UP000198729"/>
    </source>
</evidence>
<dbReference type="CDD" id="cd01284">
    <property type="entry name" value="Riboflavin_deaminase-reductase"/>
    <property type="match status" value="1"/>
</dbReference>
<protein>
    <recommendedName>
        <fullName evidence="13">Riboflavin biosynthesis protein RibD</fullName>
    </recommendedName>
    <domain>
        <recommendedName>
            <fullName evidence="13">Diaminohydroxyphosphoribosylaminopyrimidine deaminase</fullName>
            <shortName evidence="13">DRAP deaminase</shortName>
            <ecNumber evidence="13">3.5.4.26</ecNumber>
        </recommendedName>
        <alternativeName>
            <fullName evidence="13">Riboflavin-specific deaminase</fullName>
        </alternativeName>
    </domain>
    <domain>
        <recommendedName>
            <fullName evidence="13">5-amino-6-(5-phosphoribosylamino)uracil reductase</fullName>
            <ecNumber evidence="13">1.1.1.193</ecNumber>
        </recommendedName>
        <alternativeName>
            <fullName evidence="13">HTP reductase</fullName>
        </alternativeName>
    </domain>
</protein>
<dbReference type="PANTHER" id="PTHR38011">
    <property type="entry name" value="DIHYDROFOLATE REDUCTASE FAMILY PROTEIN (AFU_ORTHOLOGUE AFUA_8G06820)"/>
    <property type="match status" value="1"/>
</dbReference>
<feature type="binding site" evidence="15">
    <location>
        <position position="211"/>
    </location>
    <ligand>
        <name>substrate</name>
    </ligand>
</feature>
<dbReference type="Proteomes" id="UP000198729">
    <property type="component" value="Unassembled WGS sequence"/>
</dbReference>
<dbReference type="STRING" id="51642.NSMM_510032"/>
<feature type="binding site" evidence="15">
    <location>
        <position position="204"/>
    </location>
    <ligand>
        <name>NADP(+)</name>
        <dbReference type="ChEBI" id="CHEBI:58349"/>
    </ligand>
</feature>
<comment type="function">
    <text evidence="1 13">Converts 2,5-diamino-6-(ribosylamino)-4(3h)-pyrimidinone 5'-phosphate into 5-amino-6-(ribosylamino)-2,4(1h,3h)-pyrimidinedione 5'-phosphate.</text>
</comment>
<dbReference type="GO" id="GO:0008270">
    <property type="term" value="F:zinc ion binding"/>
    <property type="evidence" value="ECO:0007669"/>
    <property type="project" value="InterPro"/>
</dbReference>
<feature type="binding site" evidence="16">
    <location>
        <position position="88"/>
    </location>
    <ligand>
        <name>Zn(2+)</name>
        <dbReference type="ChEBI" id="CHEBI:29105"/>
        <note>catalytic</note>
    </ligand>
</feature>
<dbReference type="InterPro" id="IPR002734">
    <property type="entry name" value="RibDG_C"/>
</dbReference>
<comment type="catalytic activity">
    <reaction evidence="13">
        <text>2,5-diamino-6-hydroxy-4-(5-phosphoribosylamino)-pyrimidine + H2O + H(+) = 5-amino-6-(5-phospho-D-ribosylamino)uracil + NH4(+)</text>
        <dbReference type="Rhea" id="RHEA:21868"/>
        <dbReference type="ChEBI" id="CHEBI:15377"/>
        <dbReference type="ChEBI" id="CHEBI:15378"/>
        <dbReference type="ChEBI" id="CHEBI:28938"/>
        <dbReference type="ChEBI" id="CHEBI:58453"/>
        <dbReference type="ChEBI" id="CHEBI:58614"/>
        <dbReference type="EC" id="3.5.4.26"/>
    </reaction>
</comment>
<evidence type="ECO:0000313" key="18">
    <source>
        <dbReference type="EMBL" id="SCZ86314.1"/>
    </source>
</evidence>
<dbReference type="InterPro" id="IPR024072">
    <property type="entry name" value="DHFR-like_dom_sf"/>
</dbReference>
<comment type="pathway">
    <text evidence="3 13">Cofactor biosynthesis; riboflavin biosynthesis; 5-amino-6-(D-ribitylamino)uracil from GTP: step 3/4.</text>
</comment>
<dbReference type="GO" id="GO:0009231">
    <property type="term" value="P:riboflavin biosynthetic process"/>
    <property type="evidence" value="ECO:0007669"/>
    <property type="project" value="UniProtKB-UniPathway"/>
</dbReference>
<organism evidence="18 19">
    <name type="scientific">Nitrosomonas mobilis</name>
    <dbReference type="NCBI Taxonomy" id="51642"/>
    <lineage>
        <taxon>Bacteria</taxon>
        <taxon>Pseudomonadati</taxon>
        <taxon>Pseudomonadota</taxon>
        <taxon>Betaproteobacteria</taxon>
        <taxon>Nitrosomonadales</taxon>
        <taxon>Nitrosomonadaceae</taxon>
        <taxon>Nitrosomonas</taxon>
    </lineage>
</organism>
<keyword evidence="6 13" id="KW-0686">Riboflavin biosynthesis</keyword>
<dbReference type="FunFam" id="3.40.140.10:FF:000025">
    <property type="entry name" value="Riboflavin biosynthesis protein RibD"/>
    <property type="match status" value="1"/>
</dbReference>
<gene>
    <name evidence="18" type="primary">ribD</name>
    <name evidence="18" type="ORF">NSMM_510032</name>
</gene>
<dbReference type="SUPFAM" id="SSF53597">
    <property type="entry name" value="Dihydrofolate reductase-like"/>
    <property type="match status" value="1"/>
</dbReference>
<evidence type="ECO:0000256" key="7">
    <source>
        <dbReference type="ARBA" id="ARBA00022723"/>
    </source>
</evidence>
<dbReference type="InterPro" id="IPR016193">
    <property type="entry name" value="Cytidine_deaminase-like"/>
</dbReference>
<dbReference type="UniPathway" id="UPA00275">
    <property type="reaction ID" value="UER00401"/>
</dbReference>
<evidence type="ECO:0000256" key="14">
    <source>
        <dbReference type="PIRSR" id="PIRSR006769-1"/>
    </source>
</evidence>
<comment type="cofactor">
    <cofactor evidence="13 16">
        <name>Zn(2+)</name>
        <dbReference type="ChEBI" id="CHEBI:29105"/>
    </cofactor>
    <text evidence="13 16">Binds 1 zinc ion.</text>
</comment>
<dbReference type="InterPro" id="IPR011549">
    <property type="entry name" value="RibD_C"/>
</dbReference>
<comment type="catalytic activity">
    <reaction evidence="13">
        <text>5-amino-6-(5-phospho-D-ribitylamino)uracil + NADP(+) = 5-amino-6-(5-phospho-D-ribosylamino)uracil + NADPH + H(+)</text>
        <dbReference type="Rhea" id="RHEA:17845"/>
        <dbReference type="ChEBI" id="CHEBI:15378"/>
        <dbReference type="ChEBI" id="CHEBI:57783"/>
        <dbReference type="ChEBI" id="CHEBI:58349"/>
        <dbReference type="ChEBI" id="CHEBI:58421"/>
        <dbReference type="ChEBI" id="CHEBI:58453"/>
        <dbReference type="EC" id="1.1.1.193"/>
    </reaction>
</comment>
<dbReference type="InterPro" id="IPR004794">
    <property type="entry name" value="Eubact_RibD"/>
</dbReference>
<dbReference type="PROSITE" id="PS00903">
    <property type="entry name" value="CYT_DCMP_DEAMINASES_1"/>
    <property type="match status" value="1"/>
</dbReference>
<keyword evidence="8 13" id="KW-0378">Hydrolase</keyword>
<feature type="domain" description="CMP/dCMP-type deaminase" evidence="17">
    <location>
        <begin position="5"/>
        <end position="119"/>
    </location>
</feature>
<dbReference type="NCBIfam" id="TIGR00227">
    <property type="entry name" value="ribD_Cterm"/>
    <property type="match status" value="1"/>
</dbReference>
<proteinExistence type="inferred from homology"/>
<comment type="similarity">
    <text evidence="5 13">In the C-terminal section; belongs to the HTP reductase family.</text>
</comment>
<feature type="binding site" evidence="15">
    <location>
        <position position="174"/>
    </location>
    <ligand>
        <name>NADP(+)</name>
        <dbReference type="ChEBI" id="CHEBI:58349"/>
    </ligand>
</feature>
<dbReference type="Pfam" id="PF00383">
    <property type="entry name" value="dCMP_cyt_deam_1"/>
    <property type="match status" value="1"/>
</dbReference>
<feature type="binding site" evidence="16">
    <location>
        <position position="79"/>
    </location>
    <ligand>
        <name>Zn(2+)</name>
        <dbReference type="ChEBI" id="CHEBI:29105"/>
        <note>catalytic</note>
    </ligand>
</feature>
<dbReference type="GO" id="GO:0008703">
    <property type="term" value="F:5-amino-6-(5-phosphoribosylamino)uracil reductase activity"/>
    <property type="evidence" value="ECO:0007669"/>
    <property type="project" value="UniProtKB-EC"/>
</dbReference>
<dbReference type="GO" id="GO:0050661">
    <property type="term" value="F:NADP binding"/>
    <property type="evidence" value="ECO:0007669"/>
    <property type="project" value="InterPro"/>
</dbReference>
<evidence type="ECO:0000256" key="6">
    <source>
        <dbReference type="ARBA" id="ARBA00022619"/>
    </source>
</evidence>
<evidence type="ECO:0000256" key="15">
    <source>
        <dbReference type="PIRSR" id="PIRSR006769-2"/>
    </source>
</evidence>
<feature type="binding site" evidence="15">
    <location>
        <position position="200"/>
    </location>
    <ligand>
        <name>NADP(+)</name>
        <dbReference type="ChEBI" id="CHEBI:58349"/>
    </ligand>
</feature>
<evidence type="ECO:0000256" key="13">
    <source>
        <dbReference type="PIRNR" id="PIRNR006769"/>
    </source>
</evidence>
<dbReference type="NCBIfam" id="TIGR00326">
    <property type="entry name" value="eubact_ribD"/>
    <property type="match status" value="1"/>
</dbReference>
<keyword evidence="7 13" id="KW-0479">Metal-binding</keyword>
<dbReference type="Gene3D" id="3.40.430.10">
    <property type="entry name" value="Dihydrofolate Reductase, subunit A"/>
    <property type="match status" value="1"/>
</dbReference>
<feature type="binding site" evidence="15">
    <location>
        <position position="296"/>
    </location>
    <ligand>
        <name>substrate</name>
    </ligand>
</feature>
<keyword evidence="12" id="KW-0511">Multifunctional enzyme</keyword>
<dbReference type="Pfam" id="PF01872">
    <property type="entry name" value="RibD_C"/>
    <property type="match status" value="1"/>
</dbReference>
<dbReference type="GO" id="GO:0008835">
    <property type="term" value="F:diaminohydroxyphosphoribosylaminopyrimidine deaminase activity"/>
    <property type="evidence" value="ECO:0007669"/>
    <property type="project" value="UniProtKB-EC"/>
</dbReference>
<evidence type="ECO:0000256" key="10">
    <source>
        <dbReference type="ARBA" id="ARBA00022857"/>
    </source>
</evidence>
<dbReference type="AlphaFoldDB" id="A0A1G5SGK3"/>
<feature type="binding site" evidence="15">
    <location>
        <position position="208"/>
    </location>
    <ligand>
        <name>substrate</name>
    </ligand>
</feature>
<feature type="binding site" evidence="15">
    <location>
        <position position="188"/>
    </location>
    <ligand>
        <name>substrate</name>
    </ligand>
</feature>
<dbReference type="OrthoDB" id="9800865at2"/>
<feature type="binding site" evidence="16">
    <location>
        <position position="54"/>
    </location>
    <ligand>
        <name>Zn(2+)</name>
        <dbReference type="ChEBI" id="CHEBI:29105"/>
        <note>catalytic</note>
    </ligand>
</feature>
<reference evidence="18 19" key="1">
    <citation type="submission" date="2016-10" db="EMBL/GenBank/DDBJ databases">
        <authorList>
            <person name="de Groot N.N."/>
        </authorList>
    </citation>
    <scope>NUCLEOTIDE SEQUENCE [LARGE SCALE GENOMIC DNA]</scope>
    <source>
        <strain evidence="18">1</strain>
    </source>
</reference>
<dbReference type="EMBL" id="FMWO01000060">
    <property type="protein sequence ID" value="SCZ86314.1"/>
    <property type="molecule type" value="Genomic_DNA"/>
</dbReference>
<feature type="active site" description="Proton donor" evidence="14">
    <location>
        <position position="56"/>
    </location>
</feature>
<evidence type="ECO:0000256" key="9">
    <source>
        <dbReference type="ARBA" id="ARBA00022833"/>
    </source>
</evidence>
<sequence>MSFSSADHVWMAQALRLAEYGLYTTTPNPRVGCVVVKNSQVVGSGWHRRAGEPHAEIHALRAAGPLASGATVYVTLEPCSHQGRTPPCTRALIDAGVSCVIIAMLDPNSKVNGEGIRQLRAAGIVVQTGLLSAEAQALNIGFITRMQLGRPWVRMKIAASLDGKTALRNGQSKWITGEAARRDAHQWRARSCAILTGIGTILSDDAQLNVRHVETSRQPVRVVLDTSLGLPLQAKILAEEGGQTWVFTTTTDQRKIQSLQQAGADVMVVPEQAGKVDLYAVMTSLAKLEINELLIEAGATLNGALAACGLVDEMILYLAPMLLGDQARGMLALGELIHLSDRIELQNLDWRQVGKDMRLMATLAKRQV</sequence>
<comment type="similarity">
    <text evidence="4 13">In the N-terminal section; belongs to the cytidine and deoxycytidylate deaminase family.</text>
</comment>